<name>A0A6I4M5N2_9ACTN</name>
<dbReference type="PANTHER" id="PTHR34820:SF4">
    <property type="entry name" value="INNER MEMBRANE PROTEIN YEBZ"/>
    <property type="match status" value="1"/>
</dbReference>
<keyword evidence="3 7" id="KW-0732">Signal</keyword>
<dbReference type="SUPFAM" id="SSF81296">
    <property type="entry name" value="E set domains"/>
    <property type="match status" value="1"/>
</dbReference>
<sequence length="217" mass="21405">MRTLTTRGPLRRLGLVAVLAAALGAVTATPALAHTQLVSSTPGKGESAAGVTEVKLVFSDEISTAKVVVRDAHGKAFQSGAAEHAGTTVTQRLTGALPAGSYTVAYRVVGADGHPVQADGLAFTATAAGGDGSTGEQPQAGPTKGGVGAVDQTGAAATSNEQPLKIDQQQAAESDSESGSGLVTWGLIGAGVLVGIGIGVAIVYRAKRKHGAVAASE</sequence>
<evidence type="ECO:0000256" key="5">
    <source>
        <dbReference type="SAM" id="MobiDB-lite"/>
    </source>
</evidence>
<dbReference type="PANTHER" id="PTHR34820">
    <property type="entry name" value="INNER MEMBRANE PROTEIN YEBZ"/>
    <property type="match status" value="1"/>
</dbReference>
<evidence type="ECO:0000256" key="3">
    <source>
        <dbReference type="ARBA" id="ARBA00022729"/>
    </source>
</evidence>
<keyword evidence="6" id="KW-0812">Transmembrane</keyword>
<gene>
    <name evidence="9" type="ORF">F8568_012180</name>
</gene>
<dbReference type="Gene3D" id="2.60.40.1220">
    <property type="match status" value="1"/>
</dbReference>
<dbReference type="EMBL" id="WBMS02000008">
    <property type="protein sequence ID" value="MWA01123.1"/>
    <property type="molecule type" value="Genomic_DNA"/>
</dbReference>
<comment type="caution">
    <text evidence="9">The sequence shown here is derived from an EMBL/GenBank/DDBJ whole genome shotgun (WGS) entry which is preliminary data.</text>
</comment>
<feature type="compositionally biased region" description="Polar residues" evidence="5">
    <location>
        <begin position="155"/>
        <end position="178"/>
    </location>
</feature>
<dbReference type="InterPro" id="IPR007348">
    <property type="entry name" value="CopC_dom"/>
</dbReference>
<comment type="subcellular location">
    <subcellularLocation>
        <location evidence="1">Cell envelope</location>
    </subcellularLocation>
</comment>
<keyword evidence="4" id="KW-0186">Copper</keyword>
<dbReference type="InterPro" id="IPR032694">
    <property type="entry name" value="CopC/D"/>
</dbReference>
<dbReference type="GO" id="GO:0006825">
    <property type="term" value="P:copper ion transport"/>
    <property type="evidence" value="ECO:0007669"/>
    <property type="project" value="InterPro"/>
</dbReference>
<feature type="chain" id="PRO_5026241459" description="CopC domain-containing protein" evidence="7">
    <location>
        <begin position="34"/>
        <end position="217"/>
    </location>
</feature>
<dbReference type="GO" id="GO:0005507">
    <property type="term" value="F:copper ion binding"/>
    <property type="evidence" value="ECO:0007669"/>
    <property type="project" value="InterPro"/>
</dbReference>
<evidence type="ECO:0000256" key="1">
    <source>
        <dbReference type="ARBA" id="ARBA00004196"/>
    </source>
</evidence>
<keyword evidence="6" id="KW-1133">Transmembrane helix</keyword>
<dbReference type="InterPro" id="IPR014756">
    <property type="entry name" value="Ig_E-set"/>
</dbReference>
<evidence type="ECO:0000256" key="6">
    <source>
        <dbReference type="SAM" id="Phobius"/>
    </source>
</evidence>
<feature type="transmembrane region" description="Helical" evidence="6">
    <location>
        <begin position="182"/>
        <end position="204"/>
    </location>
</feature>
<dbReference type="GO" id="GO:0042597">
    <property type="term" value="C:periplasmic space"/>
    <property type="evidence" value="ECO:0007669"/>
    <property type="project" value="InterPro"/>
</dbReference>
<dbReference type="GO" id="GO:0030313">
    <property type="term" value="C:cell envelope"/>
    <property type="evidence" value="ECO:0007669"/>
    <property type="project" value="UniProtKB-SubCell"/>
</dbReference>
<dbReference type="RefSeq" id="WP_151593643.1">
    <property type="nucleotide sequence ID" value="NZ_WBMS02000008.1"/>
</dbReference>
<evidence type="ECO:0000313" key="10">
    <source>
        <dbReference type="Proteomes" id="UP000462055"/>
    </source>
</evidence>
<keyword evidence="10" id="KW-1185">Reference proteome</keyword>
<keyword evidence="2" id="KW-0479">Metal-binding</keyword>
<proteinExistence type="predicted"/>
<dbReference type="Proteomes" id="UP000462055">
    <property type="component" value="Unassembled WGS sequence"/>
</dbReference>
<evidence type="ECO:0000256" key="7">
    <source>
        <dbReference type="SAM" id="SignalP"/>
    </source>
</evidence>
<dbReference type="GO" id="GO:0005886">
    <property type="term" value="C:plasma membrane"/>
    <property type="evidence" value="ECO:0007669"/>
    <property type="project" value="TreeGrafter"/>
</dbReference>
<evidence type="ECO:0000256" key="2">
    <source>
        <dbReference type="ARBA" id="ARBA00022723"/>
    </source>
</evidence>
<dbReference type="InterPro" id="IPR014755">
    <property type="entry name" value="Cu-Rt/internalin_Ig-like"/>
</dbReference>
<reference evidence="9" key="1">
    <citation type="submission" date="2019-12" db="EMBL/GenBank/DDBJ databases">
        <title>Actinomadura physcomitrii sp. nov., a novel actinomycete isolated from moss [Physcomitrium sphaericum (Ludw) Fuernr].</title>
        <authorList>
            <person name="Zhuang X."/>
        </authorList>
    </citation>
    <scope>NUCLEOTIDE SEQUENCE [LARGE SCALE GENOMIC DNA]</scope>
    <source>
        <strain evidence="9">LD22</strain>
    </source>
</reference>
<dbReference type="AlphaFoldDB" id="A0A6I4M5N2"/>
<dbReference type="GO" id="GO:0046688">
    <property type="term" value="P:response to copper ion"/>
    <property type="evidence" value="ECO:0007669"/>
    <property type="project" value="InterPro"/>
</dbReference>
<protein>
    <recommendedName>
        <fullName evidence="8">CopC domain-containing protein</fullName>
    </recommendedName>
</protein>
<feature type="signal peptide" evidence="7">
    <location>
        <begin position="1"/>
        <end position="33"/>
    </location>
</feature>
<accession>A0A6I4M5N2</accession>
<organism evidence="9 10">
    <name type="scientific">Actinomadura physcomitrii</name>
    <dbReference type="NCBI Taxonomy" id="2650748"/>
    <lineage>
        <taxon>Bacteria</taxon>
        <taxon>Bacillati</taxon>
        <taxon>Actinomycetota</taxon>
        <taxon>Actinomycetes</taxon>
        <taxon>Streptosporangiales</taxon>
        <taxon>Thermomonosporaceae</taxon>
        <taxon>Actinomadura</taxon>
    </lineage>
</organism>
<evidence type="ECO:0000313" key="9">
    <source>
        <dbReference type="EMBL" id="MWA01123.1"/>
    </source>
</evidence>
<dbReference type="Pfam" id="PF04234">
    <property type="entry name" value="CopC"/>
    <property type="match status" value="1"/>
</dbReference>
<feature type="region of interest" description="Disordered" evidence="5">
    <location>
        <begin position="127"/>
        <end position="178"/>
    </location>
</feature>
<evidence type="ECO:0000256" key="4">
    <source>
        <dbReference type="ARBA" id="ARBA00023008"/>
    </source>
</evidence>
<evidence type="ECO:0000259" key="8">
    <source>
        <dbReference type="Pfam" id="PF04234"/>
    </source>
</evidence>
<feature type="domain" description="CopC" evidence="8">
    <location>
        <begin position="34"/>
        <end position="118"/>
    </location>
</feature>
<keyword evidence="6" id="KW-0472">Membrane</keyword>